<dbReference type="Gramene" id="Pp3c1_7150V3.2">
    <property type="protein sequence ID" value="PAC:32971839.CDS.1"/>
    <property type="gene ID" value="Pp3c1_7150"/>
</dbReference>
<dbReference type="GO" id="GO:0020037">
    <property type="term" value="F:heme binding"/>
    <property type="evidence" value="ECO:0007669"/>
    <property type="project" value="InterPro"/>
</dbReference>
<dbReference type="FunFam" id="1.10.630.10:FF:000024">
    <property type="entry name" value="Allene oxide synthase, chloroplastic"/>
    <property type="match status" value="1"/>
</dbReference>
<keyword evidence="7 11" id="KW-0408">Iron</keyword>
<dbReference type="GO" id="GO:0005506">
    <property type="term" value="F:iron ion binding"/>
    <property type="evidence" value="ECO:0007669"/>
    <property type="project" value="InterPro"/>
</dbReference>
<dbReference type="Gene3D" id="1.10.630.10">
    <property type="entry name" value="Cytochrome P450"/>
    <property type="match status" value="1"/>
</dbReference>
<dbReference type="Proteomes" id="UP000006727">
    <property type="component" value="Chromosome 1"/>
</dbReference>
<keyword evidence="3 11" id="KW-0349">Heme</keyword>
<dbReference type="OrthoDB" id="2789670at2759"/>
<gene>
    <name evidence="13" type="primary">LOC112280636</name>
    <name evidence="12" type="ORF">PHYPA_000311</name>
</gene>
<reference evidence="12 14" key="1">
    <citation type="journal article" date="2008" name="Science">
        <title>The Physcomitrella genome reveals evolutionary insights into the conquest of land by plants.</title>
        <authorList>
            <person name="Rensing S."/>
            <person name="Lang D."/>
            <person name="Zimmer A."/>
            <person name="Terry A."/>
            <person name="Salamov A."/>
            <person name="Shapiro H."/>
            <person name="Nishiyama T."/>
            <person name="Perroud P.-F."/>
            <person name="Lindquist E."/>
            <person name="Kamisugi Y."/>
            <person name="Tanahashi T."/>
            <person name="Sakakibara K."/>
            <person name="Fujita T."/>
            <person name="Oishi K."/>
            <person name="Shin-I T."/>
            <person name="Kuroki Y."/>
            <person name="Toyoda A."/>
            <person name="Suzuki Y."/>
            <person name="Hashimoto A."/>
            <person name="Yamaguchi K."/>
            <person name="Sugano A."/>
            <person name="Kohara Y."/>
            <person name="Fujiyama A."/>
            <person name="Anterola A."/>
            <person name="Aoki S."/>
            <person name="Ashton N."/>
            <person name="Barbazuk W.B."/>
            <person name="Barker E."/>
            <person name="Bennetzen J."/>
            <person name="Bezanilla M."/>
            <person name="Blankenship R."/>
            <person name="Cho S.H."/>
            <person name="Dutcher S."/>
            <person name="Estelle M."/>
            <person name="Fawcett J.A."/>
            <person name="Gundlach H."/>
            <person name="Hanada K."/>
            <person name="Heyl A."/>
            <person name="Hicks K.A."/>
            <person name="Hugh J."/>
            <person name="Lohr M."/>
            <person name="Mayer K."/>
            <person name="Melkozernov A."/>
            <person name="Murata T."/>
            <person name="Nelson D."/>
            <person name="Pils B."/>
            <person name="Prigge M."/>
            <person name="Reiss B."/>
            <person name="Renner T."/>
            <person name="Rombauts S."/>
            <person name="Rushton P."/>
            <person name="Sanderfoot A."/>
            <person name="Schween G."/>
            <person name="Shiu S.-H."/>
            <person name="Stueber K."/>
            <person name="Theodoulou F.L."/>
            <person name="Tu H."/>
            <person name="Van de Peer Y."/>
            <person name="Verrier P.J."/>
            <person name="Waters E."/>
            <person name="Wood A."/>
            <person name="Yang L."/>
            <person name="Cove D."/>
            <person name="Cuming A."/>
            <person name="Hasebe M."/>
            <person name="Lucas S."/>
            <person name="Mishler D.B."/>
            <person name="Reski R."/>
            <person name="Grigoriev I."/>
            <person name="Quatrano R.S."/>
            <person name="Boore J.L."/>
        </authorList>
    </citation>
    <scope>NUCLEOTIDE SEQUENCE [LARGE SCALE GENOMIC DNA]</scope>
    <source>
        <strain evidence="13 14">cv. Gransden 2004</strain>
    </source>
</reference>
<evidence type="ECO:0000256" key="8">
    <source>
        <dbReference type="ARBA" id="ARBA00023098"/>
    </source>
</evidence>
<evidence type="ECO:0000313" key="12">
    <source>
        <dbReference type="EMBL" id="PNR61887.1"/>
    </source>
</evidence>
<keyword evidence="2" id="KW-0444">Lipid biosynthesis</keyword>
<dbReference type="EnsemblPlants" id="Pp3c1_7150V3.2">
    <property type="protein sequence ID" value="PAC:32971839.CDS.1"/>
    <property type="gene ID" value="Pp3c1_7150"/>
</dbReference>
<evidence type="ECO:0000256" key="9">
    <source>
        <dbReference type="ARBA" id="ARBA00023160"/>
    </source>
</evidence>
<dbReference type="GO" id="GO:0031408">
    <property type="term" value="P:oxylipin biosynthetic process"/>
    <property type="evidence" value="ECO:0007669"/>
    <property type="project" value="UniProtKB-KW"/>
</dbReference>
<dbReference type="GO" id="GO:0006633">
    <property type="term" value="P:fatty acid biosynthetic process"/>
    <property type="evidence" value="ECO:0007669"/>
    <property type="project" value="UniProtKB-KW"/>
</dbReference>
<dbReference type="RefSeq" id="XP_024372097.1">
    <property type="nucleotide sequence ID" value="XM_024516329.2"/>
</dbReference>
<accession>A0A2K1L780</accession>
<evidence type="ECO:0000256" key="6">
    <source>
        <dbReference type="ARBA" id="ARBA00022832"/>
    </source>
</evidence>
<comment type="cofactor">
    <cofactor evidence="11">
        <name>heme</name>
        <dbReference type="ChEBI" id="CHEBI:30413"/>
    </cofactor>
</comment>
<dbReference type="Pfam" id="PF00067">
    <property type="entry name" value="p450"/>
    <property type="match status" value="1"/>
</dbReference>
<evidence type="ECO:0000256" key="2">
    <source>
        <dbReference type="ARBA" id="ARBA00022516"/>
    </source>
</evidence>
<dbReference type="GO" id="GO:0016829">
    <property type="term" value="F:lyase activity"/>
    <property type="evidence" value="ECO:0007669"/>
    <property type="project" value="UniProtKB-KW"/>
</dbReference>
<evidence type="ECO:0000256" key="10">
    <source>
        <dbReference type="ARBA" id="ARBA00023239"/>
    </source>
</evidence>
<evidence type="ECO:0000313" key="13">
    <source>
        <dbReference type="EnsemblPlants" id="PAC:32971838.CDS.1"/>
    </source>
</evidence>
<proteinExistence type="inferred from homology"/>
<keyword evidence="5" id="KW-0925">Oxylipin biosynthesis</keyword>
<dbReference type="GO" id="GO:0004497">
    <property type="term" value="F:monooxygenase activity"/>
    <property type="evidence" value="ECO:0000318"/>
    <property type="project" value="GO_Central"/>
</dbReference>
<evidence type="ECO:0000256" key="3">
    <source>
        <dbReference type="ARBA" id="ARBA00022617"/>
    </source>
</evidence>
<dbReference type="InterPro" id="IPR001128">
    <property type="entry name" value="Cyt_P450"/>
</dbReference>
<name>A0A2K1L780_PHYPA</name>
<dbReference type="GO" id="GO:0016705">
    <property type="term" value="F:oxidoreductase activity, acting on paired donors, with incorporation or reduction of molecular oxygen"/>
    <property type="evidence" value="ECO:0007669"/>
    <property type="project" value="InterPro"/>
</dbReference>
<dbReference type="PRINTS" id="PR00465">
    <property type="entry name" value="EP450IV"/>
</dbReference>
<evidence type="ECO:0000256" key="1">
    <source>
        <dbReference type="ARBA" id="ARBA00010617"/>
    </source>
</evidence>
<evidence type="ECO:0000256" key="7">
    <source>
        <dbReference type="ARBA" id="ARBA00023004"/>
    </source>
</evidence>
<dbReference type="EMBL" id="ABEU02000001">
    <property type="protein sequence ID" value="PNR61887.1"/>
    <property type="molecule type" value="Genomic_DNA"/>
</dbReference>
<protein>
    <recommendedName>
        <fullName evidence="15">Allene oxide synthase</fullName>
    </recommendedName>
</protein>
<keyword evidence="6" id="KW-0276">Fatty acid metabolism</keyword>
<sequence length="482" mass="54260">MVPQPACMAVPVSNLPLRAIPGGYGISYLGAIKDRLDYFWIQGEEEFYRSRVEKYNSTVFRVSMPPGPPIAKDARVICVLDQKSFPILFDVNKCEKRDLFLGTYMPDLSYTSGHRVLSYLDPSEVRHEKLKQWCFDLIARNGRKFLPEFHTAMEESFAVWEEAMEKGENANLSEEVQQFAFNFLVRAVLHHDPVAPGEASLGKNGGPYASAWHGPQLAPIAGQTGLPHAVEELLHTIRLPSSVVKEQYDALYNFFKTYGGEELDRAVALGIKRDDAIANLLFLLGFNAYGGFNFFFPQLTGHIAQCGPELMHELHEEVVAAVQATEGKVTPKSLENMPLLSSVVYEGFRMKPPVPYQYARAKTDFLIESHENSFEVKKGEMLYGFQPYVMHDPNVFENPDKFLPRRFMGPEGEALLGNVFWSNGRETDDPTVHDKQCAGKDLAVTISRAYVAEMFLRYKEFTLEVQGSGVQTTLLFSALQKA</sequence>
<dbReference type="InterPro" id="IPR002403">
    <property type="entry name" value="Cyt_P450_E_grp-IV"/>
</dbReference>
<evidence type="ECO:0000256" key="5">
    <source>
        <dbReference type="ARBA" id="ARBA00022767"/>
    </source>
</evidence>
<dbReference type="AlphaFoldDB" id="A0A2K1L780"/>
<dbReference type="CDD" id="cd11071">
    <property type="entry name" value="CYP74"/>
    <property type="match status" value="1"/>
</dbReference>
<dbReference type="GeneID" id="112280636"/>
<dbReference type="InterPro" id="IPR036396">
    <property type="entry name" value="Cyt_P450_sf"/>
</dbReference>
<dbReference type="STRING" id="3218.A0A2K1L780"/>
<feature type="binding site" description="axial binding residue" evidence="11">
    <location>
        <position position="437"/>
    </location>
    <ligand>
        <name>heme</name>
        <dbReference type="ChEBI" id="CHEBI:30413"/>
    </ligand>
    <ligandPart>
        <name>Fe</name>
        <dbReference type="ChEBI" id="CHEBI:18248"/>
    </ligandPart>
</feature>
<comment type="similarity">
    <text evidence="1">Belongs to the cytochrome P450 family.</text>
</comment>
<evidence type="ECO:0000256" key="11">
    <source>
        <dbReference type="PIRSR" id="PIRSR602403-1"/>
    </source>
</evidence>
<reference evidence="12 14" key="2">
    <citation type="journal article" date="2018" name="Plant J.">
        <title>The Physcomitrella patens chromosome-scale assembly reveals moss genome structure and evolution.</title>
        <authorList>
            <person name="Lang D."/>
            <person name="Ullrich K.K."/>
            <person name="Murat F."/>
            <person name="Fuchs J."/>
            <person name="Jenkins J."/>
            <person name="Haas F.B."/>
            <person name="Piednoel M."/>
            <person name="Gundlach H."/>
            <person name="Van Bel M."/>
            <person name="Meyberg R."/>
            <person name="Vives C."/>
            <person name="Morata J."/>
            <person name="Symeonidi A."/>
            <person name="Hiss M."/>
            <person name="Muchero W."/>
            <person name="Kamisugi Y."/>
            <person name="Saleh O."/>
            <person name="Blanc G."/>
            <person name="Decker E.L."/>
            <person name="van Gessel N."/>
            <person name="Grimwood J."/>
            <person name="Hayes R.D."/>
            <person name="Graham S.W."/>
            <person name="Gunter L.E."/>
            <person name="McDaniel S.F."/>
            <person name="Hoernstein S.N.W."/>
            <person name="Larsson A."/>
            <person name="Li F.W."/>
            <person name="Perroud P.F."/>
            <person name="Phillips J."/>
            <person name="Ranjan P."/>
            <person name="Rokshar D.S."/>
            <person name="Rothfels C.J."/>
            <person name="Schneider L."/>
            <person name="Shu S."/>
            <person name="Stevenson D.W."/>
            <person name="Thummler F."/>
            <person name="Tillich M."/>
            <person name="Villarreal Aguilar J.C."/>
            <person name="Widiez T."/>
            <person name="Wong G.K."/>
            <person name="Wymore A."/>
            <person name="Zhang Y."/>
            <person name="Zimmer A.D."/>
            <person name="Quatrano R.S."/>
            <person name="Mayer K.F.X."/>
            <person name="Goodstein D."/>
            <person name="Casacuberta J.M."/>
            <person name="Vandepoele K."/>
            <person name="Reski R."/>
            <person name="Cuming A.C."/>
            <person name="Tuskan G.A."/>
            <person name="Maumus F."/>
            <person name="Salse J."/>
            <person name="Schmutz J."/>
            <person name="Rensing S.A."/>
        </authorList>
    </citation>
    <scope>NUCLEOTIDE SEQUENCE [LARGE SCALE GENOMIC DNA]</scope>
    <source>
        <strain evidence="13 14">cv. Gransden 2004</strain>
    </source>
</reference>
<keyword evidence="9" id="KW-0275">Fatty acid biosynthesis</keyword>
<keyword evidence="4 11" id="KW-0479">Metal-binding</keyword>
<evidence type="ECO:0000313" key="14">
    <source>
        <dbReference type="Proteomes" id="UP000006727"/>
    </source>
</evidence>
<keyword evidence="10" id="KW-0456">Lyase</keyword>
<dbReference type="EnsemblPlants" id="Pp3c1_7150V3.1">
    <property type="protein sequence ID" value="PAC:32971838.CDS.1"/>
    <property type="gene ID" value="Pp3c1_7150"/>
</dbReference>
<keyword evidence="8" id="KW-0443">Lipid metabolism</keyword>
<dbReference type="PANTHER" id="PTHR24286:SF255">
    <property type="entry name" value="ALLENE OXIDE SYNTHASE, CHLOROPLASTIC"/>
    <property type="match status" value="1"/>
</dbReference>
<dbReference type="Gramene" id="Pp3c1_7150V3.1">
    <property type="protein sequence ID" value="PAC:32971838.CDS.1"/>
    <property type="gene ID" value="Pp3c1_7150"/>
</dbReference>
<dbReference type="PANTHER" id="PTHR24286">
    <property type="entry name" value="CYTOCHROME P450 26"/>
    <property type="match status" value="1"/>
</dbReference>
<keyword evidence="14" id="KW-1185">Reference proteome</keyword>
<dbReference type="SUPFAM" id="SSF48264">
    <property type="entry name" value="Cytochrome P450"/>
    <property type="match status" value="1"/>
</dbReference>
<dbReference type="PaxDb" id="3218-PP1S38_330V6.1"/>
<evidence type="ECO:0008006" key="15">
    <source>
        <dbReference type="Google" id="ProtNLM"/>
    </source>
</evidence>
<organism evidence="12">
    <name type="scientific">Physcomitrium patens</name>
    <name type="common">Spreading-leaved earth moss</name>
    <name type="synonym">Physcomitrella patens</name>
    <dbReference type="NCBI Taxonomy" id="3218"/>
    <lineage>
        <taxon>Eukaryota</taxon>
        <taxon>Viridiplantae</taxon>
        <taxon>Streptophyta</taxon>
        <taxon>Embryophyta</taxon>
        <taxon>Bryophyta</taxon>
        <taxon>Bryophytina</taxon>
        <taxon>Bryopsida</taxon>
        <taxon>Funariidae</taxon>
        <taxon>Funariales</taxon>
        <taxon>Funariaceae</taxon>
        <taxon>Physcomitrium</taxon>
    </lineage>
</organism>
<reference evidence="13" key="3">
    <citation type="submission" date="2020-12" db="UniProtKB">
        <authorList>
            <consortium name="EnsemblPlants"/>
        </authorList>
    </citation>
    <scope>IDENTIFICATION</scope>
</reference>
<evidence type="ECO:0000256" key="4">
    <source>
        <dbReference type="ARBA" id="ARBA00022723"/>
    </source>
</evidence>